<feature type="domain" description="CRISPR associated protein Cas6 C-terminal" evidence="7">
    <location>
        <begin position="123"/>
        <end position="245"/>
    </location>
</feature>
<dbReference type="PIRSF" id="PIRSF005054">
    <property type="entry name" value="PF1131"/>
    <property type="match status" value="1"/>
</dbReference>
<evidence type="ECO:0000256" key="2">
    <source>
        <dbReference type="ARBA" id="ARBA00022884"/>
    </source>
</evidence>
<keyword evidence="3" id="KW-0051">Antiviral defense</keyword>
<proteinExistence type="inferred from homology"/>
<dbReference type="Proteomes" id="UP000217549">
    <property type="component" value="Chromosome I"/>
</dbReference>
<protein>
    <recommendedName>
        <fullName evidence="4">CRISPR-associated endoribonuclease</fullName>
    </recommendedName>
</protein>
<dbReference type="AlphaFoldDB" id="A0A285PYZ7"/>
<dbReference type="NCBIfam" id="TIGR01877">
    <property type="entry name" value="cas_cas6"/>
    <property type="match status" value="1"/>
</dbReference>
<keyword evidence="9" id="KW-1185">Reference proteome</keyword>
<dbReference type="Pfam" id="PF01881">
    <property type="entry name" value="Cas_Cas6_C"/>
    <property type="match status" value="1"/>
</dbReference>
<feature type="active site" description="Proton acceptor" evidence="6">
    <location>
        <position position="28"/>
    </location>
</feature>
<evidence type="ECO:0000256" key="4">
    <source>
        <dbReference type="PIRNR" id="PIRNR005054"/>
    </source>
</evidence>
<evidence type="ECO:0000256" key="6">
    <source>
        <dbReference type="PIRSR" id="PIRSR005054-50"/>
    </source>
</evidence>
<dbReference type="GO" id="GO:0051607">
    <property type="term" value="P:defense response to virus"/>
    <property type="evidence" value="ECO:0007669"/>
    <property type="project" value="UniProtKB-KW"/>
</dbReference>
<comment type="similarity">
    <text evidence="1 4">Belongs to the CRISPR-associated protein Cas6/Cse3/CasE family.</text>
</comment>
<dbReference type="InterPro" id="IPR045747">
    <property type="entry name" value="CRISPR-assoc_prot_Cas6_N_sf"/>
</dbReference>
<organism evidence="8 9">
    <name type="scientific">Anaerobutyricum hallii</name>
    <dbReference type="NCBI Taxonomy" id="39488"/>
    <lineage>
        <taxon>Bacteria</taxon>
        <taxon>Bacillati</taxon>
        <taxon>Bacillota</taxon>
        <taxon>Clostridia</taxon>
        <taxon>Lachnospirales</taxon>
        <taxon>Lachnospiraceae</taxon>
        <taxon>Anaerobutyricum</taxon>
    </lineage>
</organism>
<feature type="site" description="Transition state stabilizer" evidence="5">
    <location>
        <position position="54"/>
    </location>
</feature>
<comment type="function">
    <text evidence="4">CRISPR (clustered regularly interspaced short palindromic repeat), is an adaptive immune system that provides protection against mobile genetic elements (viruses, transposable elements and conjugative plasmids). CRISPR clusters contain sequences complementary to antecedent mobile elements and target invading nucleic acids. CRISPR clusters are transcribed and processed into CRISPR RNA (crRNA).</text>
</comment>
<gene>
    <name evidence="8" type="ORF">EHLA_2416</name>
</gene>
<sequence length="246" mass="28606">MRFYLTFEPEGVLTLPLAHHHILQGFIYSVISSNKNYSQFLHEQGYRTSGSSFKLFTFGPLNGTYHVNRQRKEIRFFGAVTFEVRSADFRFSEAFLDGLYSNTLFHLGGTNIHITDINTDSYKITSNRIQVRMLSPIVLYHTVSTPEGNKTIYHNPLEDHYETWLNDNLQRKYYSLYHNNSVPYIKFSTICVSSRDKYVTLFKNHTYINGWKGTYQLQAPSDILDFLYYAGLGSKNSEGFGMFEVK</sequence>
<keyword evidence="8" id="KW-0378">Hydrolase</keyword>
<dbReference type="RefSeq" id="WP_096240901.1">
    <property type="nucleotide sequence ID" value="NZ_LT907978.1"/>
</dbReference>
<dbReference type="GO" id="GO:0003723">
    <property type="term" value="F:RNA binding"/>
    <property type="evidence" value="ECO:0007669"/>
    <property type="project" value="UniProtKB-KW"/>
</dbReference>
<evidence type="ECO:0000259" key="7">
    <source>
        <dbReference type="Pfam" id="PF01881"/>
    </source>
</evidence>
<dbReference type="PANTHER" id="PTHR36984">
    <property type="entry name" value="CRISPR-ASSOCIATED ENDORIBONUCLEASE CAS6 1"/>
    <property type="match status" value="1"/>
</dbReference>
<dbReference type="GO" id="GO:0016788">
    <property type="term" value="F:hydrolase activity, acting on ester bonds"/>
    <property type="evidence" value="ECO:0007669"/>
    <property type="project" value="InterPro"/>
</dbReference>
<dbReference type="EMBL" id="LT907978">
    <property type="protein sequence ID" value="SOB72970.1"/>
    <property type="molecule type" value="Genomic_DNA"/>
</dbReference>
<dbReference type="CDD" id="cd21140">
    <property type="entry name" value="Cas6_I-like"/>
    <property type="match status" value="1"/>
</dbReference>
<reference evidence="9" key="1">
    <citation type="submission" date="2017-09" db="EMBL/GenBank/DDBJ databases">
        <authorList>
            <person name="Shetty A S."/>
        </authorList>
    </citation>
    <scope>NUCLEOTIDE SEQUENCE [LARGE SCALE GENOMIC DNA]</scope>
</reference>
<dbReference type="InterPro" id="IPR010156">
    <property type="entry name" value="CRISPR-assoc_prot_Cas6"/>
</dbReference>
<evidence type="ECO:0000256" key="5">
    <source>
        <dbReference type="PIRSR" id="PIRSR005054-1"/>
    </source>
</evidence>
<evidence type="ECO:0000256" key="3">
    <source>
        <dbReference type="ARBA" id="ARBA00023118"/>
    </source>
</evidence>
<evidence type="ECO:0000313" key="8">
    <source>
        <dbReference type="EMBL" id="SOB72970.1"/>
    </source>
</evidence>
<accession>A0A285PYZ7</accession>
<evidence type="ECO:0000256" key="1">
    <source>
        <dbReference type="ARBA" id="ARBA00005937"/>
    </source>
</evidence>
<feature type="active site" description="Proton donor" evidence="6">
    <location>
        <position position="42"/>
    </location>
</feature>
<dbReference type="KEGG" id="ehl:EHLA_2416"/>
<dbReference type="PANTHER" id="PTHR36984:SF1">
    <property type="entry name" value="CRISPR-ASSOCIATED ENDORIBONUCLEASE CAS6 1"/>
    <property type="match status" value="1"/>
</dbReference>
<dbReference type="Pfam" id="PF21350">
    <property type="entry name" value="Cas6_I-A"/>
    <property type="match status" value="1"/>
</dbReference>
<keyword evidence="2" id="KW-0694">RNA-binding</keyword>
<dbReference type="Gene3D" id="3.30.70.1890">
    <property type="match status" value="1"/>
</dbReference>
<dbReference type="InterPro" id="IPR049435">
    <property type="entry name" value="Cas_Cas6_C"/>
</dbReference>
<name>A0A285PYZ7_9FIRM</name>
<evidence type="ECO:0000313" key="9">
    <source>
        <dbReference type="Proteomes" id="UP000217549"/>
    </source>
</evidence>
<dbReference type="Gene3D" id="3.30.70.1900">
    <property type="match status" value="1"/>
</dbReference>